<evidence type="ECO:0008006" key="3">
    <source>
        <dbReference type="Google" id="ProtNLM"/>
    </source>
</evidence>
<reference evidence="1 2" key="1">
    <citation type="submission" date="2021-12" db="EMBL/GenBank/DDBJ databases">
        <title>Genome sequencing of bacteria with rrn-lacking chromosome and rrn-plasmid.</title>
        <authorList>
            <person name="Anda M."/>
            <person name="Iwasaki W."/>
        </authorList>
    </citation>
    <scope>NUCLEOTIDE SEQUENCE [LARGE SCALE GENOMIC DNA]</scope>
    <source>
        <strain evidence="1 2">NBRC 101262</strain>
    </source>
</reference>
<dbReference type="Gene3D" id="3.30.420.250">
    <property type="match status" value="1"/>
</dbReference>
<evidence type="ECO:0000313" key="2">
    <source>
        <dbReference type="Proteomes" id="UP001354989"/>
    </source>
</evidence>
<sequence>MNIISKLNYQEVHHILDSEKLSIDDLHFYDLFLEIGRKDMQALIIDSRDSRCLLLDDFILQEADNGQEHAMLIDEIIEQHPLLPAGFWKTVTVCIKSNTFALVPAKFFKAEQASNYLSLVSPVVHSNSTTLSSPCLQDESVINVFNTHNNLVEMLQQKYEQKTIQFVHQANSLINGCFSETKTEGEQVNILIDRFYMHIIVSEGQQLRFYNQFAIKKFDDYVQYLMMILSEQELSRHCPIKVYGFIADDSPHFKKLKEVFTNMEMGQRPKTLFYPYHFDEIKENAYFDVFSLSLCK</sequence>
<accession>A0ABM7VE34</accession>
<dbReference type="RefSeq" id="WP_338397963.1">
    <property type="nucleotide sequence ID" value="NZ_AP025292.1"/>
</dbReference>
<name>A0ABM7VE34_9BACT</name>
<evidence type="ECO:0000313" key="1">
    <source>
        <dbReference type="EMBL" id="BDC98935.1"/>
    </source>
</evidence>
<proteinExistence type="predicted"/>
<keyword evidence="2" id="KW-1185">Reference proteome</keyword>
<organism evidence="1 2">
    <name type="scientific">Persicobacter psychrovividus</name>
    <dbReference type="NCBI Taxonomy" id="387638"/>
    <lineage>
        <taxon>Bacteria</taxon>
        <taxon>Pseudomonadati</taxon>
        <taxon>Bacteroidota</taxon>
        <taxon>Cytophagia</taxon>
        <taxon>Cytophagales</taxon>
        <taxon>Persicobacteraceae</taxon>
        <taxon>Persicobacter</taxon>
    </lineage>
</organism>
<dbReference type="Proteomes" id="UP001354989">
    <property type="component" value="Chromosome"/>
</dbReference>
<gene>
    <name evidence="1" type="ORF">PEPS_12160</name>
</gene>
<dbReference type="EMBL" id="AP025292">
    <property type="protein sequence ID" value="BDC98935.1"/>
    <property type="molecule type" value="Genomic_DNA"/>
</dbReference>
<protein>
    <recommendedName>
        <fullName evidence="3">DUF3822 family protein</fullName>
    </recommendedName>
</protein>
<dbReference type="InterPro" id="IPR024213">
    <property type="entry name" value="DUF3822"/>
</dbReference>
<dbReference type="Pfam" id="PF12864">
    <property type="entry name" value="DUF3822"/>
    <property type="match status" value="1"/>
</dbReference>
<dbReference type="Gene3D" id="3.30.420.260">
    <property type="match status" value="1"/>
</dbReference>
<dbReference type="CDD" id="cd24013">
    <property type="entry name" value="ASKHA_ATPase_BT3980-like"/>
    <property type="match status" value="1"/>
</dbReference>